<sequence>MTDDDIVEHFLFGQGFPDVSVPPVIYDELDAALWLGEDASSDESPKRSQSNRKKRQRLTLKQEIEYLREKQTELQGRLDQLETNSLLKGPVSVWEARAKNQMAAVQRAIQENTELRNVLQEQLKTAQALERVLKRKPKLELSTDMSAQEWRMLRLGTDRSQRLHAMRAITEHVYGMLESEFIKSQIYDLKEGQSGMSVRTVGTVLWFDFIHSSVVDVEYDIMQSLIWSIMCRQIDIEGDLRVSTKGFSSRGEMLEFIYDNMAYIRADTTIDVKGVKAFMESRWIIRKYVEENRTVFVSRTILDDALFPHAPDRMRDNIIAWIILERHPTDPSQTQQHFLLQCTPASYGENSDEENAVLMPHQGEMTEILLNIMRNYMESVKTAVTRNVQSVLNVKLES</sequence>
<dbReference type="AlphaFoldDB" id="A0A6G0W9I1"/>
<accession>A0A6G0W9I1</accession>
<reference evidence="2 3" key="1">
    <citation type="submission" date="2019-07" db="EMBL/GenBank/DDBJ databases">
        <title>Genomics analysis of Aphanomyces spp. identifies a new class of oomycete effector associated with host adaptation.</title>
        <authorList>
            <person name="Gaulin E."/>
        </authorList>
    </citation>
    <scope>NUCLEOTIDE SEQUENCE [LARGE SCALE GENOMIC DNA]</scope>
    <source>
        <strain evidence="2 3">ATCC 201684</strain>
    </source>
</reference>
<dbReference type="EMBL" id="VJMJ01000294">
    <property type="protein sequence ID" value="KAF0723852.1"/>
    <property type="molecule type" value="Genomic_DNA"/>
</dbReference>
<evidence type="ECO:0000256" key="1">
    <source>
        <dbReference type="SAM" id="Coils"/>
    </source>
</evidence>
<gene>
    <name evidence="2" type="ORF">Ae201684_017346</name>
</gene>
<organism evidence="2 3">
    <name type="scientific">Aphanomyces euteiches</name>
    <dbReference type="NCBI Taxonomy" id="100861"/>
    <lineage>
        <taxon>Eukaryota</taxon>
        <taxon>Sar</taxon>
        <taxon>Stramenopiles</taxon>
        <taxon>Oomycota</taxon>
        <taxon>Saprolegniomycetes</taxon>
        <taxon>Saprolegniales</taxon>
        <taxon>Verrucalvaceae</taxon>
        <taxon>Aphanomyces</taxon>
    </lineage>
</organism>
<evidence type="ECO:0000313" key="2">
    <source>
        <dbReference type="EMBL" id="KAF0723852.1"/>
    </source>
</evidence>
<evidence type="ECO:0000313" key="3">
    <source>
        <dbReference type="Proteomes" id="UP000481153"/>
    </source>
</evidence>
<keyword evidence="1" id="KW-0175">Coiled coil</keyword>
<name>A0A6G0W9I1_9STRA</name>
<comment type="caution">
    <text evidence="2">The sequence shown here is derived from an EMBL/GenBank/DDBJ whole genome shotgun (WGS) entry which is preliminary data.</text>
</comment>
<dbReference type="Proteomes" id="UP000481153">
    <property type="component" value="Unassembled WGS sequence"/>
</dbReference>
<keyword evidence="3" id="KW-1185">Reference proteome</keyword>
<protein>
    <submittedName>
        <fullName evidence="2">Uncharacterized protein</fullName>
    </submittedName>
</protein>
<dbReference type="VEuPathDB" id="FungiDB:AeMF1_006685"/>
<feature type="coiled-coil region" evidence="1">
    <location>
        <begin position="64"/>
        <end position="136"/>
    </location>
</feature>
<proteinExistence type="predicted"/>